<dbReference type="Proteomes" id="UP000823890">
    <property type="component" value="Unassembled WGS sequence"/>
</dbReference>
<sequence>MELEFFDKAREIMEKLENTQRDNIHRAALLISESIRSGGILQAYGSGHSYAAAIEVCGRAGGLIPSKLIGEPQFGEFEAVEGNAFYLMRKVDIRPDDIFILISNSGRNPMTIEMADYIKKKGNPLIVVTALDVSKASVSRHSSGKLLYEFADVVLDNQSQFGDAALDIRGLDCKVCGTSSFAGCLLLQQTMYEAIRDMVEKGYVPPVYKSANIDGGPEFNHALEAEYSGRIWHK</sequence>
<reference evidence="2" key="2">
    <citation type="submission" date="2021-04" db="EMBL/GenBank/DDBJ databases">
        <authorList>
            <person name="Gilroy R."/>
        </authorList>
    </citation>
    <scope>NUCLEOTIDE SEQUENCE</scope>
    <source>
        <strain evidence="2">ChiW19-954</strain>
    </source>
</reference>
<dbReference type="InterPro" id="IPR050099">
    <property type="entry name" value="SIS_GmhA/DiaA_subfam"/>
</dbReference>
<name>A0A9D2NKQ4_9FIRM</name>
<dbReference type="SUPFAM" id="SSF53697">
    <property type="entry name" value="SIS domain"/>
    <property type="match status" value="1"/>
</dbReference>
<proteinExistence type="predicted"/>
<dbReference type="AlphaFoldDB" id="A0A9D2NKQ4"/>
<dbReference type="Gene3D" id="3.40.50.10490">
    <property type="entry name" value="Glucose-6-phosphate isomerase like protein, domain 1"/>
    <property type="match status" value="1"/>
</dbReference>
<gene>
    <name evidence="2" type="ORF">H9758_02620</name>
</gene>
<dbReference type="Pfam" id="PF13580">
    <property type="entry name" value="SIS_2"/>
    <property type="match status" value="1"/>
</dbReference>
<reference evidence="2" key="1">
    <citation type="journal article" date="2021" name="PeerJ">
        <title>Extensive microbial diversity within the chicken gut microbiome revealed by metagenomics and culture.</title>
        <authorList>
            <person name="Gilroy R."/>
            <person name="Ravi A."/>
            <person name="Getino M."/>
            <person name="Pursley I."/>
            <person name="Horton D.L."/>
            <person name="Alikhan N.F."/>
            <person name="Baker D."/>
            <person name="Gharbi K."/>
            <person name="Hall N."/>
            <person name="Watson M."/>
            <person name="Adriaenssens E.M."/>
            <person name="Foster-Nyarko E."/>
            <person name="Jarju S."/>
            <person name="Secka A."/>
            <person name="Antonio M."/>
            <person name="Oren A."/>
            <person name="Chaudhuri R.R."/>
            <person name="La Ragione R."/>
            <person name="Hildebrand F."/>
            <person name="Pallen M.J."/>
        </authorList>
    </citation>
    <scope>NUCLEOTIDE SEQUENCE</scope>
    <source>
        <strain evidence="2">ChiW19-954</strain>
    </source>
</reference>
<dbReference type="PROSITE" id="PS51464">
    <property type="entry name" value="SIS"/>
    <property type="match status" value="1"/>
</dbReference>
<accession>A0A9D2NKQ4</accession>
<feature type="domain" description="SIS" evidence="1">
    <location>
        <begin position="31"/>
        <end position="209"/>
    </location>
</feature>
<comment type="caution">
    <text evidence="2">The sequence shown here is derived from an EMBL/GenBank/DDBJ whole genome shotgun (WGS) entry which is preliminary data.</text>
</comment>
<dbReference type="GO" id="GO:1901135">
    <property type="term" value="P:carbohydrate derivative metabolic process"/>
    <property type="evidence" value="ECO:0007669"/>
    <property type="project" value="InterPro"/>
</dbReference>
<protein>
    <submittedName>
        <fullName evidence="2">SIS domain-containing protein</fullName>
    </submittedName>
</protein>
<dbReference type="InterPro" id="IPR046348">
    <property type="entry name" value="SIS_dom_sf"/>
</dbReference>
<evidence type="ECO:0000313" key="2">
    <source>
        <dbReference type="EMBL" id="HJC33469.1"/>
    </source>
</evidence>
<dbReference type="GO" id="GO:0097367">
    <property type="term" value="F:carbohydrate derivative binding"/>
    <property type="evidence" value="ECO:0007669"/>
    <property type="project" value="InterPro"/>
</dbReference>
<dbReference type="NCBIfam" id="NF002805">
    <property type="entry name" value="PRK02947.1"/>
    <property type="match status" value="1"/>
</dbReference>
<dbReference type="PANTHER" id="PTHR30390:SF7">
    <property type="entry name" value="PHOSPHOHEPTOSE ISOMERASE"/>
    <property type="match status" value="1"/>
</dbReference>
<dbReference type="InterPro" id="IPR001347">
    <property type="entry name" value="SIS_dom"/>
</dbReference>
<dbReference type="PANTHER" id="PTHR30390">
    <property type="entry name" value="SEDOHEPTULOSE 7-PHOSPHATE ISOMERASE / DNAA INITIATOR-ASSOCIATING FACTOR FOR REPLICATION INITIATION"/>
    <property type="match status" value="1"/>
</dbReference>
<dbReference type="InterPro" id="IPR035472">
    <property type="entry name" value="RpiR-like_SIS"/>
</dbReference>
<evidence type="ECO:0000259" key="1">
    <source>
        <dbReference type="PROSITE" id="PS51464"/>
    </source>
</evidence>
<dbReference type="CDD" id="cd05013">
    <property type="entry name" value="SIS_RpiR"/>
    <property type="match status" value="1"/>
</dbReference>
<evidence type="ECO:0000313" key="3">
    <source>
        <dbReference type="Proteomes" id="UP000823890"/>
    </source>
</evidence>
<dbReference type="EMBL" id="DWWO01000027">
    <property type="protein sequence ID" value="HJC33469.1"/>
    <property type="molecule type" value="Genomic_DNA"/>
</dbReference>
<organism evidence="2 3">
    <name type="scientific">Candidatus Mediterraneibacter faecipullorum</name>
    <dbReference type="NCBI Taxonomy" id="2838670"/>
    <lineage>
        <taxon>Bacteria</taxon>
        <taxon>Bacillati</taxon>
        <taxon>Bacillota</taxon>
        <taxon>Clostridia</taxon>
        <taxon>Lachnospirales</taxon>
        <taxon>Lachnospiraceae</taxon>
        <taxon>Mediterraneibacter</taxon>
    </lineage>
</organism>